<dbReference type="Proteomes" id="UP001396334">
    <property type="component" value="Unassembled WGS sequence"/>
</dbReference>
<feature type="compositionally biased region" description="Polar residues" evidence="1">
    <location>
        <begin position="10"/>
        <end position="27"/>
    </location>
</feature>
<accession>A0ABR2TNN3</accession>
<gene>
    <name evidence="2" type="ORF">V6N11_023846</name>
</gene>
<name>A0ABR2TNN3_9ROSI</name>
<organism evidence="2 3">
    <name type="scientific">Hibiscus sabdariffa</name>
    <name type="common">roselle</name>
    <dbReference type="NCBI Taxonomy" id="183260"/>
    <lineage>
        <taxon>Eukaryota</taxon>
        <taxon>Viridiplantae</taxon>
        <taxon>Streptophyta</taxon>
        <taxon>Embryophyta</taxon>
        <taxon>Tracheophyta</taxon>
        <taxon>Spermatophyta</taxon>
        <taxon>Magnoliopsida</taxon>
        <taxon>eudicotyledons</taxon>
        <taxon>Gunneridae</taxon>
        <taxon>Pentapetalae</taxon>
        <taxon>rosids</taxon>
        <taxon>malvids</taxon>
        <taxon>Malvales</taxon>
        <taxon>Malvaceae</taxon>
        <taxon>Malvoideae</taxon>
        <taxon>Hibiscus</taxon>
    </lineage>
</organism>
<protein>
    <submittedName>
        <fullName evidence="2">Uncharacterized protein</fullName>
    </submittedName>
</protein>
<sequence length="104" mass="11288">MIRRILSVTKDGTTLGSQGNDWQSPPTDWVKLNTNGARHGESGHASYGGIIRDTEKAWILGNQVADGLAKLDKSETFDVSRSGTSLGQILGLLQQNGCFDNAWR</sequence>
<feature type="region of interest" description="Disordered" evidence="1">
    <location>
        <begin position="1"/>
        <end position="27"/>
    </location>
</feature>
<evidence type="ECO:0000313" key="3">
    <source>
        <dbReference type="Proteomes" id="UP001396334"/>
    </source>
</evidence>
<keyword evidence="3" id="KW-1185">Reference proteome</keyword>
<evidence type="ECO:0000256" key="1">
    <source>
        <dbReference type="SAM" id="MobiDB-lite"/>
    </source>
</evidence>
<comment type="caution">
    <text evidence="2">The sequence shown here is derived from an EMBL/GenBank/DDBJ whole genome shotgun (WGS) entry which is preliminary data.</text>
</comment>
<proteinExistence type="predicted"/>
<dbReference type="EMBL" id="JBBPBN010000005">
    <property type="protein sequence ID" value="KAK9039006.1"/>
    <property type="molecule type" value="Genomic_DNA"/>
</dbReference>
<evidence type="ECO:0000313" key="2">
    <source>
        <dbReference type="EMBL" id="KAK9039006.1"/>
    </source>
</evidence>
<reference evidence="2 3" key="1">
    <citation type="journal article" date="2024" name="G3 (Bethesda)">
        <title>Genome assembly of Hibiscus sabdariffa L. provides insights into metabolisms of medicinal natural products.</title>
        <authorList>
            <person name="Kim T."/>
        </authorList>
    </citation>
    <scope>NUCLEOTIDE SEQUENCE [LARGE SCALE GENOMIC DNA]</scope>
    <source>
        <strain evidence="2">TK-2024</strain>
        <tissue evidence="2">Old leaves</tissue>
    </source>
</reference>